<dbReference type="RefSeq" id="WP_133354965.1">
    <property type="nucleotide sequence ID" value="NZ_SMZJ02000001.1"/>
</dbReference>
<dbReference type="CDD" id="cd03801">
    <property type="entry name" value="GT4_PimA-like"/>
    <property type="match status" value="1"/>
</dbReference>
<accession>A0A562YH65</accession>
<evidence type="ECO:0000313" key="4">
    <source>
        <dbReference type="Proteomes" id="UP000295814"/>
    </source>
</evidence>
<dbReference type="PANTHER" id="PTHR12526">
    <property type="entry name" value="GLYCOSYLTRANSFERASE"/>
    <property type="match status" value="1"/>
</dbReference>
<dbReference type="OrthoDB" id="9811239at2"/>
<feature type="domain" description="Glycosyltransferase subfamily 4-like N-terminal" evidence="2">
    <location>
        <begin position="19"/>
        <end position="175"/>
    </location>
</feature>
<dbReference type="AlphaFoldDB" id="A0A562YH65"/>
<dbReference type="EMBL" id="SMZJ02000001">
    <property type="protein sequence ID" value="TWO34363.1"/>
    <property type="molecule type" value="Genomic_DNA"/>
</dbReference>
<evidence type="ECO:0000259" key="1">
    <source>
        <dbReference type="Pfam" id="PF00534"/>
    </source>
</evidence>
<keyword evidence="4" id="KW-1185">Reference proteome</keyword>
<comment type="caution">
    <text evidence="3">The sequence shown here is derived from an EMBL/GenBank/DDBJ whole genome shotgun (WGS) entry which is preliminary data.</text>
</comment>
<feature type="domain" description="Glycosyl transferase family 1" evidence="1">
    <location>
        <begin position="188"/>
        <end position="342"/>
    </location>
</feature>
<protein>
    <submittedName>
        <fullName evidence="3">Glycosyltransferase family 4 protein</fullName>
    </submittedName>
</protein>
<dbReference type="Proteomes" id="UP000295814">
    <property type="component" value="Unassembled WGS sequence"/>
</dbReference>
<dbReference type="Gene3D" id="3.40.50.2000">
    <property type="entry name" value="Glycogen Phosphorylase B"/>
    <property type="match status" value="2"/>
</dbReference>
<reference evidence="3 4" key="2">
    <citation type="submission" date="2019-07" db="EMBL/GenBank/DDBJ databases">
        <title>Seonamhaeicola sp. W255 draft genome.</title>
        <authorList>
            <person name="Zhang X.-Y."/>
            <person name="Zhang R."/>
            <person name="Zhong Y.-L."/>
            <person name="Du Z.-J."/>
        </authorList>
    </citation>
    <scope>NUCLEOTIDE SEQUENCE [LARGE SCALE GENOMIC DNA]</scope>
    <source>
        <strain evidence="3 4">W255</strain>
    </source>
</reference>
<dbReference type="Pfam" id="PF00534">
    <property type="entry name" value="Glycos_transf_1"/>
    <property type="match status" value="1"/>
</dbReference>
<proteinExistence type="predicted"/>
<evidence type="ECO:0000313" key="3">
    <source>
        <dbReference type="EMBL" id="TWO34363.1"/>
    </source>
</evidence>
<organism evidence="3 4">
    <name type="scientific">Seonamhaeicola sediminis</name>
    <dbReference type="NCBI Taxonomy" id="2528206"/>
    <lineage>
        <taxon>Bacteria</taxon>
        <taxon>Pseudomonadati</taxon>
        <taxon>Bacteroidota</taxon>
        <taxon>Flavobacteriia</taxon>
        <taxon>Flavobacteriales</taxon>
        <taxon>Flavobacteriaceae</taxon>
    </lineage>
</organism>
<dbReference type="SUPFAM" id="SSF53756">
    <property type="entry name" value="UDP-Glycosyltransferase/glycogen phosphorylase"/>
    <property type="match status" value="1"/>
</dbReference>
<dbReference type="Pfam" id="PF13439">
    <property type="entry name" value="Glyco_transf_4"/>
    <property type="match status" value="1"/>
</dbReference>
<sequence>MKKNSKSLLIVSSEFPPQPGGIGNHAYNLAYQLNSHGFEVSVITDARSTSGHEEKRFDKELPFEVLRVWVKRPRLLMYIKRLLLLRKALKNHCVIIASGKFSLWSVSWFSWFYRRHYLAVVHGTEVNFKSFPVKLMVNLSLIRFPKIIAVSSYTKLLLKQTFQRKTTVIPNGVDETKWNTKAASNISIKGAPKLITVGNVTERKGQIQVIEHLPMLIKTYPQIHYHCVGIPTEQENCLQKAKTLGVENHVTFHGRVSHNDLISLVGTSDIFVMLSTETETGDVEGFGIAIIEANTLGIPAIGSKNNGIEDAVQNEKSGVLIDAMDTSAFINAIETILSNKETFSKQASIWANQHRWEEIIKQYIDVIEDL</sequence>
<dbReference type="GO" id="GO:0016757">
    <property type="term" value="F:glycosyltransferase activity"/>
    <property type="evidence" value="ECO:0007669"/>
    <property type="project" value="InterPro"/>
</dbReference>
<reference evidence="3 4" key="1">
    <citation type="submission" date="2019-03" db="EMBL/GenBank/DDBJ databases">
        <authorList>
            <person name="Zhong Y.L."/>
        </authorList>
    </citation>
    <scope>NUCLEOTIDE SEQUENCE [LARGE SCALE GENOMIC DNA]</scope>
    <source>
        <strain evidence="3 4">W255</strain>
    </source>
</reference>
<dbReference type="InterPro" id="IPR028098">
    <property type="entry name" value="Glyco_trans_4-like_N"/>
</dbReference>
<dbReference type="InterPro" id="IPR001296">
    <property type="entry name" value="Glyco_trans_1"/>
</dbReference>
<name>A0A562YH65_9FLAO</name>
<gene>
    <name evidence="3" type="ORF">E1J38_000505</name>
</gene>
<evidence type="ECO:0000259" key="2">
    <source>
        <dbReference type="Pfam" id="PF13439"/>
    </source>
</evidence>
<keyword evidence="3" id="KW-0808">Transferase</keyword>